<name>A0ABR2HF38_9EUKA</name>
<reference evidence="1 2" key="1">
    <citation type="submission" date="2024-04" db="EMBL/GenBank/DDBJ databases">
        <title>Tritrichomonas musculus Genome.</title>
        <authorList>
            <person name="Alves-Ferreira E."/>
            <person name="Grigg M."/>
            <person name="Lorenzi H."/>
            <person name="Galac M."/>
        </authorList>
    </citation>
    <scope>NUCLEOTIDE SEQUENCE [LARGE SCALE GENOMIC DNA]</scope>
    <source>
        <strain evidence="1 2">EAF2021</strain>
    </source>
</reference>
<evidence type="ECO:0000313" key="2">
    <source>
        <dbReference type="Proteomes" id="UP001470230"/>
    </source>
</evidence>
<dbReference type="PANTHER" id="PTHR45661:SF3">
    <property type="entry name" value="IG-LIKE DOMAIN-CONTAINING PROTEIN"/>
    <property type="match status" value="1"/>
</dbReference>
<keyword evidence="2" id="KW-1185">Reference proteome</keyword>
<evidence type="ECO:0000313" key="1">
    <source>
        <dbReference type="EMBL" id="KAK8846016.1"/>
    </source>
</evidence>
<accession>A0ABR2HF38</accession>
<protein>
    <submittedName>
        <fullName evidence="1">Uncharacterized protein</fullName>
    </submittedName>
</protein>
<dbReference type="InterPro" id="IPR032675">
    <property type="entry name" value="LRR_dom_sf"/>
</dbReference>
<comment type="caution">
    <text evidence="1">The sequence shown here is derived from an EMBL/GenBank/DDBJ whole genome shotgun (WGS) entry which is preliminary data.</text>
</comment>
<gene>
    <name evidence="1" type="ORF">M9Y10_020017</name>
</gene>
<dbReference type="InterPro" id="IPR053139">
    <property type="entry name" value="Surface_bspA-like"/>
</dbReference>
<dbReference type="InterPro" id="IPR026906">
    <property type="entry name" value="LRR_5"/>
</dbReference>
<sequence length="84" mass="9121">MIGESTFYNCESLIQVKIPNSVTCIRSYAFYGCTSLTKLKIPPSLTSIGYNALLDCSSLTHLSVPSSLNISKSGITSKVEIERV</sequence>
<dbReference type="SUPFAM" id="SSF52058">
    <property type="entry name" value="L domain-like"/>
    <property type="match status" value="1"/>
</dbReference>
<organism evidence="1 2">
    <name type="scientific">Tritrichomonas musculus</name>
    <dbReference type="NCBI Taxonomy" id="1915356"/>
    <lineage>
        <taxon>Eukaryota</taxon>
        <taxon>Metamonada</taxon>
        <taxon>Parabasalia</taxon>
        <taxon>Tritrichomonadida</taxon>
        <taxon>Tritrichomonadidae</taxon>
        <taxon>Tritrichomonas</taxon>
    </lineage>
</organism>
<dbReference type="Pfam" id="PF13306">
    <property type="entry name" value="LRR_5"/>
    <property type="match status" value="1"/>
</dbReference>
<dbReference type="Proteomes" id="UP001470230">
    <property type="component" value="Unassembled WGS sequence"/>
</dbReference>
<dbReference type="Gene3D" id="3.80.10.10">
    <property type="entry name" value="Ribonuclease Inhibitor"/>
    <property type="match status" value="1"/>
</dbReference>
<proteinExistence type="predicted"/>
<dbReference type="EMBL" id="JAPFFF010000029">
    <property type="protein sequence ID" value="KAK8846016.1"/>
    <property type="molecule type" value="Genomic_DNA"/>
</dbReference>
<dbReference type="PANTHER" id="PTHR45661">
    <property type="entry name" value="SURFACE ANTIGEN"/>
    <property type="match status" value="1"/>
</dbReference>